<sequence>MFSKAFKVYQYRLDYRLKPYDSERPVSCNGLENDDSRVFSEMVSHLVNIDEAVTPRYSGNKTTRRYLIGTAEV</sequence>
<gene>
    <name evidence="1" type="primary">jg23529</name>
    <name evidence="1" type="ORF">PAEG_LOCUS1477</name>
</gene>
<proteinExistence type="predicted"/>
<protein>
    <submittedName>
        <fullName evidence="1">Jg23529 protein</fullName>
    </submittedName>
</protein>
<accession>A0A8S4QFV1</accession>
<reference evidence="1" key="1">
    <citation type="submission" date="2022-03" db="EMBL/GenBank/DDBJ databases">
        <authorList>
            <person name="Lindestad O."/>
        </authorList>
    </citation>
    <scope>NUCLEOTIDE SEQUENCE</scope>
</reference>
<keyword evidence="2" id="KW-1185">Reference proteome</keyword>
<name>A0A8S4QFV1_9NEOP</name>
<organism evidence="1 2">
    <name type="scientific">Pararge aegeria aegeria</name>
    <dbReference type="NCBI Taxonomy" id="348720"/>
    <lineage>
        <taxon>Eukaryota</taxon>
        <taxon>Metazoa</taxon>
        <taxon>Ecdysozoa</taxon>
        <taxon>Arthropoda</taxon>
        <taxon>Hexapoda</taxon>
        <taxon>Insecta</taxon>
        <taxon>Pterygota</taxon>
        <taxon>Neoptera</taxon>
        <taxon>Endopterygota</taxon>
        <taxon>Lepidoptera</taxon>
        <taxon>Glossata</taxon>
        <taxon>Ditrysia</taxon>
        <taxon>Papilionoidea</taxon>
        <taxon>Nymphalidae</taxon>
        <taxon>Satyrinae</taxon>
        <taxon>Satyrini</taxon>
        <taxon>Parargina</taxon>
        <taxon>Pararge</taxon>
    </lineage>
</organism>
<dbReference type="Proteomes" id="UP000838756">
    <property type="component" value="Unassembled WGS sequence"/>
</dbReference>
<evidence type="ECO:0000313" key="2">
    <source>
        <dbReference type="Proteomes" id="UP000838756"/>
    </source>
</evidence>
<dbReference type="AlphaFoldDB" id="A0A8S4QFV1"/>
<comment type="caution">
    <text evidence="1">The sequence shown here is derived from an EMBL/GenBank/DDBJ whole genome shotgun (WGS) entry which is preliminary data.</text>
</comment>
<dbReference type="EMBL" id="CAKXAJ010005186">
    <property type="protein sequence ID" value="CAH2209060.1"/>
    <property type="molecule type" value="Genomic_DNA"/>
</dbReference>
<evidence type="ECO:0000313" key="1">
    <source>
        <dbReference type="EMBL" id="CAH2209060.1"/>
    </source>
</evidence>